<reference evidence="2 3" key="1">
    <citation type="submission" date="2024-09" db="EMBL/GenBank/DDBJ databases">
        <authorList>
            <person name="Salinas-Garcia M.A."/>
            <person name="Prieme A."/>
        </authorList>
    </citation>
    <scope>NUCLEOTIDE SEQUENCE [LARGE SCALE GENOMIC DNA]</scope>
    <source>
        <strain evidence="2 3">DSM 21081</strain>
    </source>
</reference>
<comment type="caution">
    <text evidence="2">The sequence shown here is derived from an EMBL/GenBank/DDBJ whole genome shotgun (WGS) entry which is preliminary data.</text>
</comment>
<dbReference type="RefSeq" id="WP_373970275.1">
    <property type="nucleotide sequence ID" value="NZ_JBHDLJ010000001.1"/>
</dbReference>
<keyword evidence="2" id="KW-0378">Hydrolase</keyword>
<dbReference type="InterPro" id="IPR001466">
    <property type="entry name" value="Beta-lactam-related"/>
</dbReference>
<evidence type="ECO:0000259" key="1">
    <source>
        <dbReference type="Pfam" id="PF00144"/>
    </source>
</evidence>
<accession>A0ABV4ULG5</accession>
<dbReference type="PANTHER" id="PTHR43283">
    <property type="entry name" value="BETA-LACTAMASE-RELATED"/>
    <property type="match status" value="1"/>
</dbReference>
<evidence type="ECO:0000313" key="3">
    <source>
        <dbReference type="Proteomes" id="UP001575652"/>
    </source>
</evidence>
<dbReference type="EC" id="3.-.-.-" evidence="2"/>
<organism evidence="2 3">
    <name type="scientific">Arthrobacter halodurans</name>
    <dbReference type="NCBI Taxonomy" id="516699"/>
    <lineage>
        <taxon>Bacteria</taxon>
        <taxon>Bacillati</taxon>
        <taxon>Actinomycetota</taxon>
        <taxon>Actinomycetes</taxon>
        <taxon>Micrococcales</taxon>
        <taxon>Micrococcaceae</taxon>
        <taxon>Arthrobacter</taxon>
    </lineage>
</organism>
<dbReference type="Gene3D" id="3.40.710.10">
    <property type="entry name" value="DD-peptidase/beta-lactamase superfamily"/>
    <property type="match status" value="1"/>
</dbReference>
<dbReference type="EMBL" id="JBHDLJ010000001">
    <property type="protein sequence ID" value="MFB0833107.1"/>
    <property type="molecule type" value="Genomic_DNA"/>
</dbReference>
<evidence type="ECO:0000313" key="2">
    <source>
        <dbReference type="EMBL" id="MFB0833107.1"/>
    </source>
</evidence>
<dbReference type="InterPro" id="IPR050789">
    <property type="entry name" value="Diverse_Enzym_Activities"/>
</dbReference>
<dbReference type="SUPFAM" id="SSF56601">
    <property type="entry name" value="beta-lactamase/transpeptidase-like"/>
    <property type="match status" value="1"/>
</dbReference>
<proteinExistence type="predicted"/>
<gene>
    <name evidence="2" type="ORF">ACETWP_00755</name>
</gene>
<keyword evidence="3" id="KW-1185">Reference proteome</keyword>
<name>A0ABV4ULG5_9MICC</name>
<sequence>MNAKIPAALAAIDAWPVGNAAAVLVDTAGSVLGAHGDTARPFPLASVTKPLAAYAVLVAVEEGALELDQPAGPEGSTVRHLLAHASGYDFAERTVRSAPGTRRLYSNAGFEVLGETLEAATGFPFAQYLAEAVLQPLGMRATTLEGTPAAGCVSTADDLARFAAELQEPALLAPQTLAEATAVVFPGLAGVLPGFGRQAENDWGLGFEIRAHKSPHWTGAASSPGTFGHFGQSGTFLWVDPAAGLACAALTDRDFGPWAAAAWPPFTDGVLAAAAA</sequence>
<dbReference type="InterPro" id="IPR012338">
    <property type="entry name" value="Beta-lactam/transpept-like"/>
</dbReference>
<dbReference type="GO" id="GO:0016787">
    <property type="term" value="F:hydrolase activity"/>
    <property type="evidence" value="ECO:0007669"/>
    <property type="project" value="UniProtKB-KW"/>
</dbReference>
<dbReference type="Pfam" id="PF00144">
    <property type="entry name" value="Beta-lactamase"/>
    <property type="match status" value="1"/>
</dbReference>
<dbReference type="PANTHER" id="PTHR43283:SF15">
    <property type="entry name" value="CONSERVED PROTEIN"/>
    <property type="match status" value="1"/>
</dbReference>
<dbReference type="Proteomes" id="UP001575652">
    <property type="component" value="Unassembled WGS sequence"/>
</dbReference>
<protein>
    <submittedName>
        <fullName evidence="2">Serine hydrolase domain-containing protein</fullName>
        <ecNumber evidence="2">3.-.-.-</ecNumber>
    </submittedName>
</protein>
<feature type="domain" description="Beta-lactamase-related" evidence="1">
    <location>
        <begin position="38"/>
        <end position="262"/>
    </location>
</feature>